<dbReference type="OrthoDB" id="70281at2"/>
<accession>A0A1H3T1P8</accession>
<sequence length="177" mass="19555">MTEVWTAHTADLDEATIKAARALLWNVFEDDMTEHDWEHCLGGIHALVWEGDELIGHASVIQRRLLHDGRALRAGYVEAVAVRGDRRRRGIAAAMMAELEGVIRRAYDLGALGASDEGAALYEARGWQRWQGPTFALAPTGIQRTADEDGFIFVLPAEAPLDLTGSLTCDWRDGDAW</sequence>
<keyword evidence="2" id="KW-0808">Transferase</keyword>
<evidence type="ECO:0000313" key="2">
    <source>
        <dbReference type="EMBL" id="SDZ44283.1"/>
    </source>
</evidence>
<dbReference type="GO" id="GO:0016747">
    <property type="term" value="F:acyltransferase activity, transferring groups other than amino-acyl groups"/>
    <property type="evidence" value="ECO:0007669"/>
    <property type="project" value="InterPro"/>
</dbReference>
<dbReference type="STRING" id="418495.SAMN05216215_107417"/>
<organism evidence="2 3">
    <name type="scientific">Saccharopolyspora shandongensis</name>
    <dbReference type="NCBI Taxonomy" id="418495"/>
    <lineage>
        <taxon>Bacteria</taxon>
        <taxon>Bacillati</taxon>
        <taxon>Actinomycetota</taxon>
        <taxon>Actinomycetes</taxon>
        <taxon>Pseudonocardiales</taxon>
        <taxon>Pseudonocardiaceae</taxon>
        <taxon>Saccharopolyspora</taxon>
    </lineage>
</organism>
<protein>
    <submittedName>
        <fullName evidence="2">Aminoglycoside 2'-N-acetyltransferase I</fullName>
    </submittedName>
</protein>
<dbReference type="CDD" id="cd04301">
    <property type="entry name" value="NAT_SF"/>
    <property type="match status" value="1"/>
</dbReference>
<dbReference type="RefSeq" id="WP_093277468.1">
    <property type="nucleotide sequence ID" value="NZ_FNOK01000074.1"/>
</dbReference>
<keyword evidence="3" id="KW-1185">Reference proteome</keyword>
<feature type="domain" description="N-acetyltransferase" evidence="1">
    <location>
        <begin position="7"/>
        <end position="158"/>
    </location>
</feature>
<dbReference type="SUPFAM" id="SSF55729">
    <property type="entry name" value="Acyl-CoA N-acyltransferases (Nat)"/>
    <property type="match status" value="1"/>
</dbReference>
<proteinExistence type="predicted"/>
<dbReference type="EMBL" id="FNOK01000074">
    <property type="protein sequence ID" value="SDZ44283.1"/>
    <property type="molecule type" value="Genomic_DNA"/>
</dbReference>
<dbReference type="InterPro" id="IPR016181">
    <property type="entry name" value="Acyl_CoA_acyltransferase"/>
</dbReference>
<dbReference type="AlphaFoldDB" id="A0A1H3T1P8"/>
<name>A0A1H3T1P8_9PSEU</name>
<evidence type="ECO:0000313" key="3">
    <source>
        <dbReference type="Proteomes" id="UP000199529"/>
    </source>
</evidence>
<dbReference type="PROSITE" id="PS51186">
    <property type="entry name" value="GNAT"/>
    <property type="match status" value="1"/>
</dbReference>
<dbReference type="Gene3D" id="3.40.630.30">
    <property type="match status" value="1"/>
</dbReference>
<dbReference type="Proteomes" id="UP000199529">
    <property type="component" value="Unassembled WGS sequence"/>
</dbReference>
<gene>
    <name evidence="2" type="ORF">SAMN05216215_107417</name>
</gene>
<evidence type="ECO:0000259" key="1">
    <source>
        <dbReference type="PROSITE" id="PS51186"/>
    </source>
</evidence>
<dbReference type="Pfam" id="PF13527">
    <property type="entry name" value="Acetyltransf_9"/>
    <property type="match status" value="1"/>
</dbReference>
<reference evidence="3" key="1">
    <citation type="submission" date="2016-10" db="EMBL/GenBank/DDBJ databases">
        <authorList>
            <person name="Varghese N."/>
            <person name="Submissions S."/>
        </authorList>
    </citation>
    <scope>NUCLEOTIDE SEQUENCE [LARGE SCALE GENOMIC DNA]</scope>
    <source>
        <strain evidence="3">CGMCC 4.3530</strain>
    </source>
</reference>
<dbReference type="InterPro" id="IPR000182">
    <property type="entry name" value="GNAT_dom"/>
</dbReference>